<gene>
    <name evidence="2" type="ORF">ACH5RR_032850</name>
</gene>
<evidence type="ECO:0000256" key="1">
    <source>
        <dbReference type="SAM" id="MobiDB-lite"/>
    </source>
</evidence>
<dbReference type="AlphaFoldDB" id="A0ABD2YPK4"/>
<evidence type="ECO:0000313" key="2">
    <source>
        <dbReference type="EMBL" id="KAL3507468.1"/>
    </source>
</evidence>
<reference evidence="2 3" key="1">
    <citation type="submission" date="2024-11" db="EMBL/GenBank/DDBJ databases">
        <title>A near-complete genome assembly of Cinchona calisaya.</title>
        <authorList>
            <person name="Lian D.C."/>
            <person name="Zhao X.W."/>
            <person name="Wei L."/>
        </authorList>
    </citation>
    <scope>NUCLEOTIDE SEQUENCE [LARGE SCALE GENOMIC DNA]</scope>
    <source>
        <tissue evidence="2">Nenye</tissue>
    </source>
</reference>
<organism evidence="2 3">
    <name type="scientific">Cinchona calisaya</name>
    <dbReference type="NCBI Taxonomy" id="153742"/>
    <lineage>
        <taxon>Eukaryota</taxon>
        <taxon>Viridiplantae</taxon>
        <taxon>Streptophyta</taxon>
        <taxon>Embryophyta</taxon>
        <taxon>Tracheophyta</taxon>
        <taxon>Spermatophyta</taxon>
        <taxon>Magnoliopsida</taxon>
        <taxon>eudicotyledons</taxon>
        <taxon>Gunneridae</taxon>
        <taxon>Pentapetalae</taxon>
        <taxon>asterids</taxon>
        <taxon>lamiids</taxon>
        <taxon>Gentianales</taxon>
        <taxon>Rubiaceae</taxon>
        <taxon>Cinchonoideae</taxon>
        <taxon>Cinchoneae</taxon>
        <taxon>Cinchona</taxon>
    </lineage>
</organism>
<proteinExistence type="predicted"/>
<accession>A0ABD2YPK4</accession>
<protein>
    <submittedName>
        <fullName evidence="2">Uncharacterized protein</fullName>
    </submittedName>
</protein>
<comment type="caution">
    <text evidence="2">The sequence shown here is derived from an EMBL/GenBank/DDBJ whole genome shotgun (WGS) entry which is preliminary data.</text>
</comment>
<name>A0ABD2YPK4_9GENT</name>
<feature type="region of interest" description="Disordered" evidence="1">
    <location>
        <begin position="85"/>
        <end position="106"/>
    </location>
</feature>
<evidence type="ECO:0000313" key="3">
    <source>
        <dbReference type="Proteomes" id="UP001630127"/>
    </source>
</evidence>
<dbReference type="EMBL" id="JBJUIK010000013">
    <property type="protein sequence ID" value="KAL3507468.1"/>
    <property type="molecule type" value="Genomic_DNA"/>
</dbReference>
<dbReference type="Proteomes" id="UP001630127">
    <property type="component" value="Unassembled WGS sequence"/>
</dbReference>
<sequence>MAKSIVSPVRLVIVSSIQGMDSSQIYPRSTTLAVFGKGISNLGLHEDNFANLIGETFGVRKTSRLGFGLPLELIQIRNNDEVNNVKGISVPQNNDDKGNDVPQSQSVEVNIQPKKNHIVQNVEEVLDANQDNN</sequence>
<keyword evidence="3" id="KW-1185">Reference proteome</keyword>